<dbReference type="RefSeq" id="WP_342023863.1">
    <property type="nucleotide sequence ID" value="NZ_CP151657.1"/>
</dbReference>
<accession>A0ABZ3A0W9</accession>
<sequence length="257" mass="28510">MPFEDKLRILVWNEGVHEDLNDPPTMAEMYPQGIHGAIKAGLAGFFPTSEIGTATLADEEHGLSEDRLAETDVLLWWGHWAHAEVSDAVVDRVHRHVLGGMGLVVLHSGHFSKIFTRLLGTSCSLQWRNEGERELVWTVKPSHPIAAGVESPILIPRQEMYGELFDIPEPDDLIFISSFAGGEVFRSGVTFSRGKGRIFYFSPGDQEYPVYHQPQIQRVLANGVEWVAQPGVDRTAPGVGNPARNWFLGQDGETGSR</sequence>
<evidence type="ECO:0000259" key="1">
    <source>
        <dbReference type="Pfam" id="PF06283"/>
    </source>
</evidence>
<dbReference type="InterPro" id="IPR029010">
    <property type="entry name" value="ThuA-like"/>
</dbReference>
<protein>
    <submittedName>
        <fullName evidence="2">ThuA domain-containing protein</fullName>
    </submittedName>
</protein>
<feature type="domain" description="ThuA-like" evidence="1">
    <location>
        <begin position="8"/>
        <end position="227"/>
    </location>
</feature>
<proteinExistence type="predicted"/>
<keyword evidence="3" id="KW-1185">Reference proteome</keyword>
<dbReference type="Gene3D" id="3.40.50.880">
    <property type="match status" value="1"/>
</dbReference>
<organism evidence="2 3">
    <name type="scientific">Arthrobacter citreus</name>
    <dbReference type="NCBI Taxonomy" id="1670"/>
    <lineage>
        <taxon>Bacteria</taxon>
        <taxon>Bacillati</taxon>
        <taxon>Actinomycetota</taxon>
        <taxon>Actinomycetes</taxon>
        <taxon>Micrococcales</taxon>
        <taxon>Micrococcaceae</taxon>
        <taxon>Arthrobacter</taxon>
    </lineage>
</organism>
<dbReference type="SUPFAM" id="SSF52317">
    <property type="entry name" value="Class I glutamine amidotransferase-like"/>
    <property type="match status" value="1"/>
</dbReference>
<reference evidence="2 3" key="1">
    <citation type="submission" date="2024-04" db="EMBL/GenBank/DDBJ databases">
        <title>Arthrobacter sp. from Plains bison fecal sample.</title>
        <authorList>
            <person name="Ruzzini A."/>
        </authorList>
    </citation>
    <scope>NUCLEOTIDE SEQUENCE [LARGE SCALE GENOMIC DNA]</scope>
    <source>
        <strain evidence="2 3">EINP1</strain>
    </source>
</reference>
<gene>
    <name evidence="2" type="ORF">AAE021_01090</name>
</gene>
<dbReference type="InterPro" id="IPR009381">
    <property type="entry name" value="Trehalose_catabolism_ThuA_prok"/>
</dbReference>
<dbReference type="InterPro" id="IPR029062">
    <property type="entry name" value="Class_I_gatase-like"/>
</dbReference>
<dbReference type="Proteomes" id="UP001448858">
    <property type="component" value="Chromosome"/>
</dbReference>
<dbReference type="PIRSF" id="PIRSF030013">
    <property type="entry name" value="ThuA"/>
    <property type="match status" value="1"/>
</dbReference>
<dbReference type="EMBL" id="CP151657">
    <property type="protein sequence ID" value="WZP16217.1"/>
    <property type="molecule type" value="Genomic_DNA"/>
</dbReference>
<name>A0ABZ3A0W9_9MICC</name>
<evidence type="ECO:0000313" key="3">
    <source>
        <dbReference type="Proteomes" id="UP001448858"/>
    </source>
</evidence>
<dbReference type="Pfam" id="PF06283">
    <property type="entry name" value="ThuA"/>
    <property type="match status" value="1"/>
</dbReference>
<evidence type="ECO:0000313" key="2">
    <source>
        <dbReference type="EMBL" id="WZP16217.1"/>
    </source>
</evidence>